<evidence type="ECO:0000313" key="2">
    <source>
        <dbReference type="EMBL" id="KAK9002190.1"/>
    </source>
</evidence>
<keyword evidence="3" id="KW-1185">Reference proteome</keyword>
<organism evidence="2 3">
    <name type="scientific">Hibiscus sabdariffa</name>
    <name type="common">roselle</name>
    <dbReference type="NCBI Taxonomy" id="183260"/>
    <lineage>
        <taxon>Eukaryota</taxon>
        <taxon>Viridiplantae</taxon>
        <taxon>Streptophyta</taxon>
        <taxon>Embryophyta</taxon>
        <taxon>Tracheophyta</taxon>
        <taxon>Spermatophyta</taxon>
        <taxon>Magnoliopsida</taxon>
        <taxon>eudicotyledons</taxon>
        <taxon>Gunneridae</taxon>
        <taxon>Pentapetalae</taxon>
        <taxon>rosids</taxon>
        <taxon>malvids</taxon>
        <taxon>Malvales</taxon>
        <taxon>Malvaceae</taxon>
        <taxon>Malvoideae</taxon>
        <taxon>Hibiscus</taxon>
    </lineage>
</organism>
<reference evidence="2 3" key="1">
    <citation type="journal article" date="2024" name="G3 (Bethesda)">
        <title>Genome assembly of Hibiscus sabdariffa L. provides insights into metabolisms of medicinal natural products.</title>
        <authorList>
            <person name="Kim T."/>
        </authorList>
    </citation>
    <scope>NUCLEOTIDE SEQUENCE [LARGE SCALE GENOMIC DNA]</scope>
    <source>
        <strain evidence="2">TK-2024</strain>
        <tissue evidence="2">Old leaves</tissue>
    </source>
</reference>
<feature type="signal peptide" evidence="1">
    <location>
        <begin position="1"/>
        <end position="21"/>
    </location>
</feature>
<dbReference type="Proteomes" id="UP001396334">
    <property type="component" value="Unassembled WGS sequence"/>
</dbReference>
<dbReference type="EMBL" id="JBBPBN010000035">
    <property type="protein sequence ID" value="KAK9002190.1"/>
    <property type="molecule type" value="Genomic_DNA"/>
</dbReference>
<comment type="caution">
    <text evidence="2">The sequence shown here is derived from an EMBL/GenBank/DDBJ whole genome shotgun (WGS) entry which is preliminary data.</text>
</comment>
<sequence>MKGRNLSSMWRALVQLMRALALGTPKPPGTSFLNVFLSLPATLYLQLSFHQPPLEELGRAKFVSSKMAFRTVTCSSTKLFPFPASLMKETNCLQYVVSSPILSLSWLWVHQIRPPHTSSASSLVAPPVKPPPLHGWDNLSGCHQNFKKLFQVFINVESSRPSDESSSFGHTKTAWHFIPQRLPEFTSHTSFFFLHVTMVFIEMLGGEDEETPSYVVADERIVELKGEVPKVLKALEAVVGHRRKFLVDQTVLPLFEETVSSVSIKLLLCILQLFHVKWCYQWLLHNAVVTQDLQVDTRAEKSSLFTVSQGGIGHLPVTAMRGSLFLEHERQFESRIPSSGISFYGQDPALPIVHSRSGLCRSAVPIVTQIAQTMQIPFSYAEDIIGIGGAHTHLITCSVGSTTDARIISNHKDPITRSSSYRYPRFRSRATRLHFRPNPPMAGDLLV</sequence>
<protein>
    <submittedName>
        <fullName evidence="2">Uncharacterized protein</fullName>
    </submittedName>
</protein>
<evidence type="ECO:0000256" key="1">
    <source>
        <dbReference type="SAM" id="SignalP"/>
    </source>
</evidence>
<evidence type="ECO:0000313" key="3">
    <source>
        <dbReference type="Proteomes" id="UP001396334"/>
    </source>
</evidence>
<feature type="chain" id="PRO_5046853443" evidence="1">
    <location>
        <begin position="22"/>
        <end position="447"/>
    </location>
</feature>
<gene>
    <name evidence="2" type="ORF">V6N11_024876</name>
</gene>
<proteinExistence type="predicted"/>
<accession>A0ABR2QNE6</accession>
<keyword evidence="1" id="KW-0732">Signal</keyword>
<name>A0ABR2QNE6_9ROSI</name>